<evidence type="ECO:0000313" key="1">
    <source>
        <dbReference type="EMBL" id="QZO00636.1"/>
    </source>
</evidence>
<protein>
    <submittedName>
        <fullName evidence="1">Uncharacterized protein</fullName>
    </submittedName>
</protein>
<accession>A0A9E6RFX7</accession>
<dbReference type="AlphaFoldDB" id="A0A9E6RFX7"/>
<evidence type="ECO:0000313" key="2">
    <source>
        <dbReference type="Proteomes" id="UP000825701"/>
    </source>
</evidence>
<dbReference type="Proteomes" id="UP000825701">
    <property type="component" value="Chromosome"/>
</dbReference>
<keyword evidence="2" id="KW-1185">Reference proteome</keyword>
<proteinExistence type="predicted"/>
<reference evidence="1" key="1">
    <citation type="submission" date="2021-08" db="EMBL/GenBank/DDBJ databases">
        <authorList>
            <person name="Zhang H."/>
            <person name="Xu M."/>
            <person name="Yu Z."/>
            <person name="Yang L."/>
            <person name="Cai Y."/>
        </authorList>
    </citation>
    <scope>NUCLEOTIDE SEQUENCE</scope>
    <source>
        <strain evidence="1">CHL1</strain>
    </source>
</reference>
<sequence>MFTPSNTSNAIVSDHAVRRFAESTLGRTESLAAGDDNTALWLLDRAGVDTAAIRARLQLGADSGLRHGGRVVLQDKARLVLRARVLRTVMPKAWRMDLAWHLRPA</sequence>
<gene>
    <name evidence="1" type="ORF">K6K41_02665</name>
</gene>
<dbReference type="RefSeq" id="WP_261403807.1">
    <property type="nucleotide sequence ID" value="NZ_CP081869.1"/>
</dbReference>
<dbReference type="KEGG" id="cmet:K6K41_02665"/>
<organism evidence="1 2">
    <name type="scientific">Chenggangzhangella methanolivorans</name>
    <dbReference type="NCBI Taxonomy" id="1437009"/>
    <lineage>
        <taxon>Bacteria</taxon>
        <taxon>Pseudomonadati</taxon>
        <taxon>Pseudomonadota</taxon>
        <taxon>Alphaproteobacteria</taxon>
        <taxon>Hyphomicrobiales</taxon>
        <taxon>Methylopilaceae</taxon>
        <taxon>Chenggangzhangella</taxon>
    </lineage>
</organism>
<dbReference type="EMBL" id="CP081869">
    <property type="protein sequence ID" value="QZO00636.1"/>
    <property type="molecule type" value="Genomic_DNA"/>
</dbReference>
<name>A0A9E6RFX7_9HYPH</name>